<proteinExistence type="predicted"/>
<dbReference type="Gene3D" id="3.90.1310.10">
    <property type="entry name" value="Penicillin-binding protein 2a (Domain 2)"/>
    <property type="match status" value="1"/>
</dbReference>
<dbReference type="GO" id="GO:0008658">
    <property type="term" value="F:penicillin binding"/>
    <property type="evidence" value="ECO:0007669"/>
    <property type="project" value="InterPro"/>
</dbReference>
<reference evidence="3 4" key="1">
    <citation type="journal article" date="2017" name="ISME J.">
        <title>Potential for microbial H2 and metal transformations associated with novel bacteria and archaea in deep terrestrial subsurface sediments.</title>
        <authorList>
            <person name="Hernsdorf A.W."/>
            <person name="Amano Y."/>
            <person name="Miyakawa K."/>
            <person name="Ise K."/>
            <person name="Suzuki Y."/>
            <person name="Anantharaman K."/>
            <person name="Probst A."/>
            <person name="Burstein D."/>
            <person name="Thomas B.C."/>
            <person name="Banfield J.F."/>
        </authorList>
    </citation>
    <scope>NUCLEOTIDE SEQUENCE [LARGE SCALE GENOMIC DNA]</scope>
    <source>
        <strain evidence="3">HGW-Wallbacteria-1</strain>
    </source>
</reference>
<dbReference type="PANTHER" id="PTHR30627:SF1">
    <property type="entry name" value="PEPTIDOGLYCAN D,D-TRANSPEPTIDASE FTSI"/>
    <property type="match status" value="1"/>
</dbReference>
<gene>
    <name evidence="3" type="ORF">CVV64_22710</name>
</gene>
<protein>
    <submittedName>
        <fullName evidence="3">Penicillin-binding protein</fullName>
    </submittedName>
</protein>
<comment type="caution">
    <text evidence="3">The sequence shown here is derived from an EMBL/GenBank/DDBJ whole genome shotgun (WGS) entry which is preliminary data.</text>
</comment>
<feature type="non-terminal residue" evidence="3">
    <location>
        <position position="72"/>
    </location>
</feature>
<evidence type="ECO:0000313" key="3">
    <source>
        <dbReference type="EMBL" id="PKK87105.1"/>
    </source>
</evidence>
<evidence type="ECO:0000256" key="2">
    <source>
        <dbReference type="ARBA" id="ARBA00023136"/>
    </source>
</evidence>
<dbReference type="Proteomes" id="UP000233256">
    <property type="component" value="Unassembled WGS sequence"/>
</dbReference>
<dbReference type="SUPFAM" id="SSF56519">
    <property type="entry name" value="Penicillin binding protein dimerisation domain"/>
    <property type="match status" value="1"/>
</dbReference>
<dbReference type="InterPro" id="IPR036138">
    <property type="entry name" value="PBP_dimer_sf"/>
</dbReference>
<name>A0A2N1PFL8_9BACT</name>
<dbReference type="EMBL" id="PGXC01000212">
    <property type="protein sequence ID" value="PKK87105.1"/>
    <property type="molecule type" value="Genomic_DNA"/>
</dbReference>
<comment type="subcellular location">
    <subcellularLocation>
        <location evidence="1">Membrane</location>
    </subcellularLocation>
</comment>
<accession>A0A2N1PFL8</accession>
<dbReference type="GO" id="GO:0005886">
    <property type="term" value="C:plasma membrane"/>
    <property type="evidence" value="ECO:0007669"/>
    <property type="project" value="TreeGrafter"/>
</dbReference>
<dbReference type="GO" id="GO:0071555">
    <property type="term" value="P:cell wall organization"/>
    <property type="evidence" value="ECO:0007669"/>
    <property type="project" value="TreeGrafter"/>
</dbReference>
<keyword evidence="2" id="KW-0472">Membrane</keyword>
<evidence type="ECO:0000256" key="1">
    <source>
        <dbReference type="ARBA" id="ARBA00004370"/>
    </source>
</evidence>
<dbReference type="PANTHER" id="PTHR30627">
    <property type="entry name" value="PEPTIDOGLYCAN D,D-TRANSPEPTIDASE"/>
    <property type="match status" value="1"/>
</dbReference>
<dbReference type="InterPro" id="IPR050515">
    <property type="entry name" value="Beta-lactam/transpept"/>
</dbReference>
<sequence>MTADSKKWLKFRLASILAIFLILFIALLSRAFQLQVLSGEKLKMLAQRQHITTLKLHPERGMIYDRNGEKLA</sequence>
<organism evidence="3 4">
    <name type="scientific">Candidatus Wallbacteria bacterium HGW-Wallbacteria-1</name>
    <dbReference type="NCBI Taxonomy" id="2013854"/>
    <lineage>
        <taxon>Bacteria</taxon>
        <taxon>Candidatus Walliibacteriota</taxon>
    </lineage>
</organism>
<dbReference type="AlphaFoldDB" id="A0A2N1PFL8"/>
<evidence type="ECO:0000313" key="4">
    <source>
        <dbReference type="Proteomes" id="UP000233256"/>
    </source>
</evidence>